<dbReference type="InterPro" id="IPR000073">
    <property type="entry name" value="AB_hydrolase_1"/>
</dbReference>
<evidence type="ECO:0000259" key="2">
    <source>
        <dbReference type="Pfam" id="PF00561"/>
    </source>
</evidence>
<evidence type="ECO:0000256" key="1">
    <source>
        <dbReference type="SAM" id="SignalP"/>
    </source>
</evidence>
<sequence length="351" mass="38728">MKISKRLLPSVILTFLSAMTGTTSAYAAEPAKLVTEEAMVASPQPGIKIYVRNKRLANRTHFDAAHTLVFVHGATYPASTAFDLELNGMSWMDYIARRGFDVYLLDLPGYGRSTRPSSMDQPADAGQPVETTAQAVQDYAAVVDWVLARQHLSKLDVMGWSWGTTIAGGFAAAQPDKVNRLVLYAPVWLSHDAPPTGDAAKLGAYRTVTAEMAKERWYKGVPEDKRADLIPSGWFDKWQQATWATDPDAASAKPPALRAPNGVTQDIRGYYMSGKATYDPGKITAPTLMIQAQWDQDTPPYMSQALFPLLTGAPWKQYDLIGEGTHTVMMEKNRLQLFNAVQNFLEQPAPR</sequence>
<dbReference type="RefSeq" id="WP_134196089.1">
    <property type="nucleotide sequence ID" value="NZ_JBHLUW010000036.1"/>
</dbReference>
<dbReference type="Gene3D" id="3.40.50.1820">
    <property type="entry name" value="alpha/beta hydrolase"/>
    <property type="match status" value="1"/>
</dbReference>
<dbReference type="GO" id="GO:0046464">
    <property type="term" value="P:acylglycerol catabolic process"/>
    <property type="evidence" value="ECO:0007669"/>
    <property type="project" value="TreeGrafter"/>
</dbReference>
<dbReference type="InterPro" id="IPR050266">
    <property type="entry name" value="AB_hydrolase_sf"/>
</dbReference>
<keyword evidence="4" id="KW-1185">Reference proteome</keyword>
<dbReference type="GO" id="GO:0016020">
    <property type="term" value="C:membrane"/>
    <property type="evidence" value="ECO:0007669"/>
    <property type="project" value="TreeGrafter"/>
</dbReference>
<reference evidence="3 4" key="1">
    <citation type="submission" date="2019-03" db="EMBL/GenBank/DDBJ databases">
        <title>Genomic Encyclopedia of Type Strains, Phase III (KMG-III): the genomes of soil and plant-associated and newly described type strains.</title>
        <authorList>
            <person name="Whitman W."/>
        </authorList>
    </citation>
    <scope>NUCLEOTIDE SEQUENCE [LARGE SCALE GENOMIC DNA]</scope>
    <source>
        <strain evidence="3 4">LMG 29544</strain>
    </source>
</reference>
<comment type="caution">
    <text evidence="3">The sequence shown here is derived from an EMBL/GenBank/DDBJ whole genome shotgun (WGS) entry which is preliminary data.</text>
</comment>
<accession>A0A4R8LD82</accession>
<dbReference type="GO" id="GO:0047372">
    <property type="term" value="F:monoacylglycerol lipase activity"/>
    <property type="evidence" value="ECO:0007669"/>
    <property type="project" value="TreeGrafter"/>
</dbReference>
<dbReference type="Pfam" id="PF00561">
    <property type="entry name" value="Abhydrolase_1"/>
    <property type="match status" value="1"/>
</dbReference>
<feature type="signal peptide" evidence="1">
    <location>
        <begin position="1"/>
        <end position="27"/>
    </location>
</feature>
<dbReference type="InterPro" id="IPR029058">
    <property type="entry name" value="AB_hydrolase_fold"/>
</dbReference>
<dbReference type="PANTHER" id="PTHR43798">
    <property type="entry name" value="MONOACYLGLYCEROL LIPASE"/>
    <property type="match status" value="1"/>
</dbReference>
<gene>
    <name evidence="3" type="ORF">BX592_12438</name>
</gene>
<dbReference type="PANTHER" id="PTHR43798:SF5">
    <property type="entry name" value="MONOACYLGLYCEROL LIPASE ABHD6"/>
    <property type="match status" value="1"/>
</dbReference>
<dbReference type="OrthoDB" id="9780134at2"/>
<keyword evidence="3" id="KW-0378">Hydrolase</keyword>
<evidence type="ECO:0000313" key="4">
    <source>
        <dbReference type="Proteomes" id="UP000295509"/>
    </source>
</evidence>
<keyword evidence="1" id="KW-0732">Signal</keyword>
<proteinExistence type="predicted"/>
<name>A0A4R8LD82_9BURK</name>
<protein>
    <submittedName>
        <fullName evidence="3">Alpha-beta hydrolase superfamily lysophospholipase</fullName>
    </submittedName>
</protein>
<dbReference type="EMBL" id="SORE01000024">
    <property type="protein sequence ID" value="TDY40525.1"/>
    <property type="molecule type" value="Genomic_DNA"/>
</dbReference>
<dbReference type="SUPFAM" id="SSF53474">
    <property type="entry name" value="alpha/beta-Hydrolases"/>
    <property type="match status" value="1"/>
</dbReference>
<evidence type="ECO:0000313" key="3">
    <source>
        <dbReference type="EMBL" id="TDY40525.1"/>
    </source>
</evidence>
<dbReference type="AlphaFoldDB" id="A0A4R8LD82"/>
<feature type="chain" id="PRO_5021024055" evidence="1">
    <location>
        <begin position="28"/>
        <end position="351"/>
    </location>
</feature>
<organism evidence="3 4">
    <name type="scientific">Paraburkholderia rhizosphaerae</name>
    <dbReference type="NCBI Taxonomy" id="480658"/>
    <lineage>
        <taxon>Bacteria</taxon>
        <taxon>Pseudomonadati</taxon>
        <taxon>Pseudomonadota</taxon>
        <taxon>Betaproteobacteria</taxon>
        <taxon>Burkholderiales</taxon>
        <taxon>Burkholderiaceae</taxon>
        <taxon>Paraburkholderia</taxon>
    </lineage>
</organism>
<feature type="domain" description="AB hydrolase-1" evidence="2">
    <location>
        <begin position="68"/>
        <end position="206"/>
    </location>
</feature>
<dbReference type="Proteomes" id="UP000295509">
    <property type="component" value="Unassembled WGS sequence"/>
</dbReference>